<keyword evidence="2" id="KW-1185">Reference proteome</keyword>
<name>A0A8K0UMX1_9AGAR</name>
<dbReference type="EMBL" id="JAEVFJ010000016">
    <property type="protein sequence ID" value="KAH8100206.1"/>
    <property type="molecule type" value="Genomic_DNA"/>
</dbReference>
<evidence type="ECO:0000313" key="2">
    <source>
        <dbReference type="Proteomes" id="UP000813824"/>
    </source>
</evidence>
<comment type="caution">
    <text evidence="1">The sequence shown here is derived from an EMBL/GenBank/DDBJ whole genome shotgun (WGS) entry which is preliminary data.</text>
</comment>
<dbReference type="Proteomes" id="UP000813824">
    <property type="component" value="Unassembled WGS sequence"/>
</dbReference>
<sequence length="285" mass="31914">MFFVPGPIGPTTICCTQLLHAQDSFFNNSSKHSGINRRHLRERMSPIIPSNSHRQRISFPLTRARPPSPQLDKQSSFAGRTLSFSLATSLTANSNVGSLVISEAFVSLSDRADLPDSELYQQGDNNETRFTSSWKVLRETGIGRTKKPKFAVLAGRATKESAPGSSRVKEAEDMNGLRRYRLTVACCDTKRKGRPRISTALSAVEYDNALTRMRTNVGDDERSCWSSCVPGLNSTAPPRDNHALGVWRVNFVIDGRSMRALRYRERLIWLCVDRDRSRHDLSGVE</sequence>
<protein>
    <submittedName>
        <fullName evidence="1">Uncharacterized protein</fullName>
    </submittedName>
</protein>
<reference evidence="1" key="1">
    <citation type="journal article" date="2021" name="New Phytol.">
        <title>Evolutionary innovations through gain and loss of genes in the ectomycorrhizal Boletales.</title>
        <authorList>
            <person name="Wu G."/>
            <person name="Miyauchi S."/>
            <person name="Morin E."/>
            <person name="Kuo A."/>
            <person name="Drula E."/>
            <person name="Varga T."/>
            <person name="Kohler A."/>
            <person name="Feng B."/>
            <person name="Cao Y."/>
            <person name="Lipzen A."/>
            <person name="Daum C."/>
            <person name="Hundley H."/>
            <person name="Pangilinan J."/>
            <person name="Johnson J."/>
            <person name="Barry K."/>
            <person name="LaButti K."/>
            <person name="Ng V."/>
            <person name="Ahrendt S."/>
            <person name="Min B."/>
            <person name="Choi I.G."/>
            <person name="Park H."/>
            <person name="Plett J.M."/>
            <person name="Magnuson J."/>
            <person name="Spatafora J.W."/>
            <person name="Nagy L.G."/>
            <person name="Henrissat B."/>
            <person name="Grigoriev I.V."/>
            <person name="Yang Z.L."/>
            <person name="Xu J."/>
            <person name="Martin F.M."/>
        </authorList>
    </citation>
    <scope>NUCLEOTIDE SEQUENCE</scope>
    <source>
        <strain evidence="1">KKN 215</strain>
    </source>
</reference>
<gene>
    <name evidence="1" type="ORF">BXZ70DRAFT_1077749</name>
</gene>
<proteinExistence type="predicted"/>
<accession>A0A8K0UMX1</accession>
<evidence type="ECO:0000313" key="1">
    <source>
        <dbReference type="EMBL" id="KAH8100206.1"/>
    </source>
</evidence>
<dbReference type="AlphaFoldDB" id="A0A8K0UMX1"/>
<organism evidence="1 2">
    <name type="scientific">Cristinia sonorae</name>
    <dbReference type="NCBI Taxonomy" id="1940300"/>
    <lineage>
        <taxon>Eukaryota</taxon>
        <taxon>Fungi</taxon>
        <taxon>Dikarya</taxon>
        <taxon>Basidiomycota</taxon>
        <taxon>Agaricomycotina</taxon>
        <taxon>Agaricomycetes</taxon>
        <taxon>Agaricomycetidae</taxon>
        <taxon>Agaricales</taxon>
        <taxon>Pleurotineae</taxon>
        <taxon>Stephanosporaceae</taxon>
        <taxon>Cristinia</taxon>
    </lineage>
</organism>